<dbReference type="Proteomes" id="UP000597507">
    <property type="component" value="Unassembled WGS sequence"/>
</dbReference>
<evidence type="ECO:0008006" key="3">
    <source>
        <dbReference type="Google" id="ProtNLM"/>
    </source>
</evidence>
<name>A0A8J3E9S8_9PROT</name>
<dbReference type="SUPFAM" id="SSF55729">
    <property type="entry name" value="Acyl-CoA N-acyltransferases (Nat)"/>
    <property type="match status" value="1"/>
</dbReference>
<accession>A0A8J3E9S8</accession>
<comment type="caution">
    <text evidence="1">The sequence shown here is derived from an EMBL/GenBank/DDBJ whole genome shotgun (WGS) entry which is preliminary data.</text>
</comment>
<dbReference type="RefSeq" id="WP_188897391.1">
    <property type="nucleotide sequence ID" value="NZ_BMKS01000001.1"/>
</dbReference>
<protein>
    <recommendedName>
        <fullName evidence="3">GNAT family N-acetyltransferase</fullName>
    </recommendedName>
</protein>
<keyword evidence="2" id="KW-1185">Reference proteome</keyword>
<evidence type="ECO:0000313" key="2">
    <source>
        <dbReference type="Proteomes" id="UP000597507"/>
    </source>
</evidence>
<gene>
    <name evidence="1" type="ORF">GCM10010964_01260</name>
</gene>
<proteinExistence type="predicted"/>
<dbReference type="AlphaFoldDB" id="A0A8J3E9S8"/>
<organism evidence="1 2">
    <name type="scientific">Caldovatus sediminis</name>
    <dbReference type="NCBI Taxonomy" id="2041189"/>
    <lineage>
        <taxon>Bacteria</taxon>
        <taxon>Pseudomonadati</taxon>
        <taxon>Pseudomonadota</taxon>
        <taxon>Alphaproteobacteria</taxon>
        <taxon>Acetobacterales</taxon>
        <taxon>Roseomonadaceae</taxon>
        <taxon>Caldovatus</taxon>
    </lineage>
</organism>
<reference evidence="1 2" key="1">
    <citation type="journal article" date="2014" name="Int. J. Syst. Evol. Microbiol.">
        <title>Complete genome sequence of Corynebacterium casei LMG S-19264T (=DSM 44701T), isolated from a smear-ripened cheese.</title>
        <authorList>
            <consortium name="US DOE Joint Genome Institute (JGI-PGF)"/>
            <person name="Walter F."/>
            <person name="Albersmeier A."/>
            <person name="Kalinowski J."/>
            <person name="Ruckert C."/>
        </authorList>
    </citation>
    <scope>NUCLEOTIDE SEQUENCE [LARGE SCALE GENOMIC DNA]</scope>
    <source>
        <strain evidence="1 2">CGMCC 1.16330</strain>
    </source>
</reference>
<dbReference type="Gene3D" id="3.40.630.30">
    <property type="match status" value="1"/>
</dbReference>
<dbReference type="EMBL" id="BMKS01000001">
    <property type="protein sequence ID" value="GGG16701.1"/>
    <property type="molecule type" value="Genomic_DNA"/>
</dbReference>
<dbReference type="InterPro" id="IPR016181">
    <property type="entry name" value="Acyl_CoA_acyltransferase"/>
</dbReference>
<sequence length="193" mass="21293">MSAAEAREATVTAAVDVTFLRMDAPPEAPARPLPRGAVVARVRPRCAVPFYRFLYNTVGQDYLWWLRRAAPDAEIAAILSHPGVSVHVLYVGGQPAGFYELDRRSAHGTNLSYFGLMPFAIGNRLGTPFLRHAIDTAWAEKPRALTVNTCTADHPRALPGYLAAGFRTLRTVRELWPVPVRLGLRVPDHLRVG</sequence>
<evidence type="ECO:0000313" key="1">
    <source>
        <dbReference type="EMBL" id="GGG16701.1"/>
    </source>
</evidence>